<reference evidence="8 9" key="1">
    <citation type="submission" date="2024-02" db="EMBL/GenBank/DDBJ databases">
        <title>Chromosome-scale genome assembly of the rough periwinkle Littorina saxatilis.</title>
        <authorList>
            <person name="De Jode A."/>
            <person name="Faria R."/>
            <person name="Formenti G."/>
            <person name="Sims Y."/>
            <person name="Smith T.P."/>
            <person name="Tracey A."/>
            <person name="Wood J.M.D."/>
            <person name="Zagrodzka Z.B."/>
            <person name="Johannesson K."/>
            <person name="Butlin R.K."/>
            <person name="Leder E.H."/>
        </authorList>
    </citation>
    <scope>NUCLEOTIDE SEQUENCE [LARGE SCALE GENOMIC DNA]</scope>
    <source>
        <strain evidence="8">Snail1</strain>
        <tissue evidence="8">Muscle</tissue>
    </source>
</reference>
<proteinExistence type="predicted"/>
<evidence type="ECO:0000256" key="2">
    <source>
        <dbReference type="ARBA" id="ARBA00022679"/>
    </source>
</evidence>
<evidence type="ECO:0000256" key="7">
    <source>
        <dbReference type="SAM" id="Phobius"/>
    </source>
</evidence>
<comment type="subcellular location">
    <subcellularLocation>
        <location evidence="1">Membrane</location>
        <topology evidence="1">Multi-pass membrane protein</topology>
    </subcellularLocation>
</comment>
<protein>
    <submittedName>
        <fullName evidence="8">Uncharacterized protein</fullName>
    </submittedName>
</protein>
<keyword evidence="6" id="KW-0012">Acyltransferase</keyword>
<name>A0AAN9AT69_9CAEN</name>
<evidence type="ECO:0000313" key="9">
    <source>
        <dbReference type="Proteomes" id="UP001374579"/>
    </source>
</evidence>
<feature type="transmembrane region" description="Helical" evidence="7">
    <location>
        <begin position="200"/>
        <end position="219"/>
    </location>
</feature>
<dbReference type="InterPro" id="IPR049941">
    <property type="entry name" value="LPLAT_7/PORCN-like"/>
</dbReference>
<evidence type="ECO:0000256" key="5">
    <source>
        <dbReference type="ARBA" id="ARBA00023136"/>
    </source>
</evidence>
<dbReference type="GO" id="GO:0016020">
    <property type="term" value="C:membrane"/>
    <property type="evidence" value="ECO:0007669"/>
    <property type="project" value="UniProtKB-SubCell"/>
</dbReference>
<evidence type="ECO:0000256" key="4">
    <source>
        <dbReference type="ARBA" id="ARBA00022989"/>
    </source>
</evidence>
<feature type="transmembrane region" description="Helical" evidence="7">
    <location>
        <begin position="132"/>
        <end position="150"/>
    </location>
</feature>
<keyword evidence="3 7" id="KW-0812">Transmembrane</keyword>
<dbReference type="GO" id="GO:0016746">
    <property type="term" value="F:acyltransferase activity"/>
    <property type="evidence" value="ECO:0007669"/>
    <property type="project" value="UniProtKB-KW"/>
</dbReference>
<sequence length="239" mass="27942">MMTLPSRLCPPQGMLEETFFDKTFLQKTFYILVCMIVSRQKYYFAWILGESLNLAAGFGFNGYDKTGQPRWDLMENVSIWDVELANSLKINIGGWNKRTLVWLRRVVYDRAPYHRTLAVFAVSAFWHGFYPGYYLTFGTAALFTIAARLMRRNVRPQFQDTQVKRHIYDAITFLFTRMANVYITFPFLTLELMTSIKVYAAQYFWLHLVALVAVVYYTVISPTPRTPRPPHAHNTVKQD</sequence>
<dbReference type="AlphaFoldDB" id="A0AAN9AT69"/>
<evidence type="ECO:0000313" key="8">
    <source>
        <dbReference type="EMBL" id="KAK7092109.1"/>
    </source>
</evidence>
<dbReference type="PANTHER" id="PTHR13906:SF4">
    <property type="entry name" value="LYSOPHOSPHOLIPID ACYLTRANSFERASE 6"/>
    <property type="match status" value="1"/>
</dbReference>
<dbReference type="Pfam" id="PF03062">
    <property type="entry name" value="MBOAT"/>
    <property type="match status" value="1"/>
</dbReference>
<dbReference type="Proteomes" id="UP001374579">
    <property type="component" value="Unassembled WGS sequence"/>
</dbReference>
<accession>A0AAN9AT69</accession>
<dbReference type="InterPro" id="IPR004299">
    <property type="entry name" value="MBOAT_fam"/>
</dbReference>
<evidence type="ECO:0000256" key="1">
    <source>
        <dbReference type="ARBA" id="ARBA00004141"/>
    </source>
</evidence>
<keyword evidence="5 7" id="KW-0472">Membrane</keyword>
<dbReference type="GO" id="GO:0030258">
    <property type="term" value="P:lipid modification"/>
    <property type="evidence" value="ECO:0007669"/>
    <property type="project" value="TreeGrafter"/>
</dbReference>
<dbReference type="EMBL" id="JBAMIC010000022">
    <property type="protein sequence ID" value="KAK7092109.1"/>
    <property type="molecule type" value="Genomic_DNA"/>
</dbReference>
<evidence type="ECO:0000256" key="3">
    <source>
        <dbReference type="ARBA" id="ARBA00022692"/>
    </source>
</evidence>
<keyword evidence="9" id="KW-1185">Reference proteome</keyword>
<dbReference type="PANTHER" id="PTHR13906">
    <property type="entry name" value="PORCUPINE"/>
    <property type="match status" value="1"/>
</dbReference>
<gene>
    <name evidence="8" type="ORF">V1264_009710</name>
</gene>
<keyword evidence="4 7" id="KW-1133">Transmembrane helix</keyword>
<evidence type="ECO:0000256" key="6">
    <source>
        <dbReference type="ARBA" id="ARBA00023315"/>
    </source>
</evidence>
<keyword evidence="2" id="KW-0808">Transferase</keyword>
<feature type="transmembrane region" description="Helical" evidence="7">
    <location>
        <begin position="170"/>
        <end position="188"/>
    </location>
</feature>
<organism evidence="8 9">
    <name type="scientific">Littorina saxatilis</name>
    <dbReference type="NCBI Taxonomy" id="31220"/>
    <lineage>
        <taxon>Eukaryota</taxon>
        <taxon>Metazoa</taxon>
        <taxon>Spiralia</taxon>
        <taxon>Lophotrochozoa</taxon>
        <taxon>Mollusca</taxon>
        <taxon>Gastropoda</taxon>
        <taxon>Caenogastropoda</taxon>
        <taxon>Littorinimorpha</taxon>
        <taxon>Littorinoidea</taxon>
        <taxon>Littorinidae</taxon>
        <taxon>Littorina</taxon>
    </lineage>
</organism>
<comment type="caution">
    <text evidence="8">The sequence shown here is derived from an EMBL/GenBank/DDBJ whole genome shotgun (WGS) entry which is preliminary data.</text>
</comment>